<comment type="cofactor">
    <cofactor evidence="1">
        <name>FAD</name>
        <dbReference type="ChEBI" id="CHEBI:57692"/>
    </cofactor>
</comment>
<dbReference type="Pfam" id="PF18267">
    <property type="entry name" value="Rubredoxin_C"/>
    <property type="match status" value="1"/>
</dbReference>
<dbReference type="Proteomes" id="UP000646745">
    <property type="component" value="Unassembled WGS sequence"/>
</dbReference>
<keyword evidence="4" id="KW-0274">FAD</keyword>
<dbReference type="Gene3D" id="3.50.50.60">
    <property type="entry name" value="FAD/NAD(P)-binding domain"/>
    <property type="match status" value="2"/>
</dbReference>
<organism evidence="8 9">
    <name type="scientific">Salinicola rhizosphaerae</name>
    <dbReference type="NCBI Taxonomy" id="1443141"/>
    <lineage>
        <taxon>Bacteria</taxon>
        <taxon>Pseudomonadati</taxon>
        <taxon>Pseudomonadota</taxon>
        <taxon>Gammaproteobacteria</taxon>
        <taxon>Oceanospirillales</taxon>
        <taxon>Halomonadaceae</taxon>
        <taxon>Salinicola</taxon>
    </lineage>
</organism>
<keyword evidence="9" id="KW-1185">Reference proteome</keyword>
<evidence type="ECO:0000313" key="8">
    <source>
        <dbReference type="EMBL" id="GHB21705.1"/>
    </source>
</evidence>
<comment type="caution">
    <text evidence="8">The sequence shown here is derived from an EMBL/GenBank/DDBJ whole genome shotgun (WGS) entry which is preliminary data.</text>
</comment>
<evidence type="ECO:0000259" key="6">
    <source>
        <dbReference type="Pfam" id="PF07992"/>
    </source>
</evidence>
<dbReference type="PRINTS" id="PR00469">
    <property type="entry name" value="PNDRDTASEII"/>
</dbReference>
<reference evidence="9" key="1">
    <citation type="journal article" date="2019" name="Int. J. Syst. Evol. Microbiol.">
        <title>The Global Catalogue of Microorganisms (GCM) 10K type strain sequencing project: providing services to taxonomists for standard genome sequencing and annotation.</title>
        <authorList>
            <consortium name="The Broad Institute Genomics Platform"/>
            <consortium name="The Broad Institute Genome Sequencing Center for Infectious Disease"/>
            <person name="Wu L."/>
            <person name="Ma J."/>
        </authorList>
    </citation>
    <scope>NUCLEOTIDE SEQUENCE [LARGE SCALE GENOMIC DNA]</scope>
    <source>
        <strain evidence="9">KCTC 32998</strain>
    </source>
</reference>
<feature type="region of interest" description="Disordered" evidence="5">
    <location>
        <begin position="419"/>
        <end position="440"/>
    </location>
</feature>
<dbReference type="PANTHER" id="PTHR43429">
    <property type="entry name" value="PYRIDINE NUCLEOTIDE-DISULFIDE OXIDOREDUCTASE DOMAIN-CONTAINING"/>
    <property type="match status" value="1"/>
</dbReference>
<dbReference type="Pfam" id="PF07992">
    <property type="entry name" value="Pyr_redox_2"/>
    <property type="match status" value="1"/>
</dbReference>
<evidence type="ECO:0000256" key="1">
    <source>
        <dbReference type="ARBA" id="ARBA00001974"/>
    </source>
</evidence>
<sequence length="440" mass="47136">MTGEIAAPSKPTAESSAPIEHLVIIGNGMAGHRLISELAGRSDRPRRISVIGEEPATAYNRILLSPWLAGEIEREALDLPVPVEAVTSHLNERVIDIDRKHRTLRTQTGRTLDYDRLVIATGSRATRPAVPGTELANVGAFRTLADAEWMAARTSGDRAVVVGGGLLGLEAAEGLRKRGLEVTVLQRGSRLMNRQLDATAAEWLRETLTARGLKIETGATLARCEGDAEGRVSAVVLSDGRRLPANCVVFAAGITPNVELGRQAGLVTERGIVVDHYLTTSDPAIHALGECCEHRGASVGLVEPIWQQVETLADVLCQRPATPYAARECATRLKVGGISLYAFGPTDETPGDEILAYADAALGDYRRLLLRDGRLVGAVLYGDSADGPALFRLAQSSAVLPEPRDALLFGAADLDPLSTPQPLAQNLQRQKNLRRQEEAA</sequence>
<dbReference type="PRINTS" id="PR00368">
    <property type="entry name" value="FADPNR"/>
</dbReference>
<dbReference type="EMBL" id="BMZI01000004">
    <property type="protein sequence ID" value="GHB21705.1"/>
    <property type="molecule type" value="Genomic_DNA"/>
</dbReference>
<dbReference type="SUPFAM" id="SSF51905">
    <property type="entry name" value="FAD/NAD(P)-binding domain"/>
    <property type="match status" value="2"/>
</dbReference>
<dbReference type="InterPro" id="IPR036188">
    <property type="entry name" value="FAD/NAD-bd_sf"/>
</dbReference>
<dbReference type="InterPro" id="IPR016156">
    <property type="entry name" value="FAD/NAD-linked_Rdtase_dimer_sf"/>
</dbReference>
<accession>A0ABQ3E0H2</accession>
<evidence type="ECO:0000256" key="3">
    <source>
        <dbReference type="ARBA" id="ARBA00022630"/>
    </source>
</evidence>
<evidence type="ECO:0000256" key="2">
    <source>
        <dbReference type="ARBA" id="ARBA00006442"/>
    </source>
</evidence>
<proteinExistence type="inferred from homology"/>
<dbReference type="PANTHER" id="PTHR43429:SF3">
    <property type="entry name" value="NITRITE REDUCTASE [NAD(P)H]"/>
    <property type="match status" value="1"/>
</dbReference>
<evidence type="ECO:0000313" key="9">
    <source>
        <dbReference type="Proteomes" id="UP000646745"/>
    </source>
</evidence>
<evidence type="ECO:0000259" key="7">
    <source>
        <dbReference type="Pfam" id="PF18267"/>
    </source>
</evidence>
<dbReference type="InterPro" id="IPR023753">
    <property type="entry name" value="FAD/NAD-binding_dom"/>
</dbReference>
<gene>
    <name evidence="8" type="ORF">GCM10009038_20730</name>
</gene>
<dbReference type="RefSeq" id="WP_189444605.1">
    <property type="nucleotide sequence ID" value="NZ_BMZI01000004.1"/>
</dbReference>
<evidence type="ECO:0000256" key="4">
    <source>
        <dbReference type="ARBA" id="ARBA00022827"/>
    </source>
</evidence>
<comment type="similarity">
    <text evidence="2">Belongs to the FAD-dependent oxidoreductase family.</text>
</comment>
<keyword evidence="3" id="KW-0285">Flavoprotein</keyword>
<evidence type="ECO:0000256" key="5">
    <source>
        <dbReference type="SAM" id="MobiDB-lite"/>
    </source>
</evidence>
<feature type="domain" description="NADH-rubredoxin oxidoreductase C-terminal" evidence="7">
    <location>
        <begin position="330"/>
        <end position="390"/>
    </location>
</feature>
<dbReference type="InterPro" id="IPR041575">
    <property type="entry name" value="Rubredoxin_C"/>
</dbReference>
<protein>
    <submittedName>
        <fullName evidence="8">Pyridine nucleotide-disulfide oxidoreductase</fullName>
    </submittedName>
</protein>
<name>A0ABQ3E0H2_9GAMM</name>
<dbReference type="InterPro" id="IPR050260">
    <property type="entry name" value="FAD-bd_OxRdtase"/>
</dbReference>
<dbReference type="Gene3D" id="3.30.390.30">
    <property type="match status" value="1"/>
</dbReference>
<feature type="domain" description="FAD/NAD(P)-binding" evidence="6">
    <location>
        <begin position="21"/>
        <end position="295"/>
    </location>
</feature>